<comment type="function">
    <text evidence="6">Ligates lysine onto the cytidine present at position 34 of the AUA codon-specific tRNA(Ile) that contains the anticodon CAU, in an ATP-dependent manner. Cytidine is converted to lysidine, thus changing the amino acid specificity of the tRNA from methionine to isoleucine.</text>
</comment>
<dbReference type="GO" id="GO:0006400">
    <property type="term" value="P:tRNA modification"/>
    <property type="evidence" value="ECO:0007669"/>
    <property type="project" value="UniProtKB-UniRule"/>
</dbReference>
<dbReference type="GO" id="GO:0005524">
    <property type="term" value="F:ATP binding"/>
    <property type="evidence" value="ECO:0007669"/>
    <property type="project" value="UniProtKB-UniRule"/>
</dbReference>
<gene>
    <name evidence="6 8" type="primary">tilS</name>
    <name evidence="8" type="ORF">V2H45_00850</name>
</gene>
<evidence type="ECO:0000256" key="3">
    <source>
        <dbReference type="ARBA" id="ARBA00022741"/>
    </source>
</evidence>
<name>A0AAW9PQ23_9CYAN</name>
<keyword evidence="2 6" id="KW-0819">tRNA processing</keyword>
<keyword evidence="4 6" id="KW-0067">ATP-binding</keyword>
<dbReference type="Proteomes" id="UP001333818">
    <property type="component" value="Unassembled WGS sequence"/>
</dbReference>
<comment type="catalytic activity">
    <reaction evidence="5 6">
        <text>cytidine(34) in tRNA(Ile2) + L-lysine + ATP = lysidine(34) in tRNA(Ile2) + AMP + diphosphate + H(+)</text>
        <dbReference type="Rhea" id="RHEA:43744"/>
        <dbReference type="Rhea" id="RHEA-COMP:10625"/>
        <dbReference type="Rhea" id="RHEA-COMP:10670"/>
        <dbReference type="ChEBI" id="CHEBI:15378"/>
        <dbReference type="ChEBI" id="CHEBI:30616"/>
        <dbReference type="ChEBI" id="CHEBI:32551"/>
        <dbReference type="ChEBI" id="CHEBI:33019"/>
        <dbReference type="ChEBI" id="CHEBI:82748"/>
        <dbReference type="ChEBI" id="CHEBI:83665"/>
        <dbReference type="ChEBI" id="CHEBI:456215"/>
        <dbReference type="EC" id="6.3.4.19"/>
    </reaction>
</comment>
<protein>
    <recommendedName>
        <fullName evidence="6">tRNA(Ile)-lysidine synthase</fullName>
        <ecNumber evidence="6">6.3.4.19</ecNumber>
    </recommendedName>
    <alternativeName>
        <fullName evidence="6">tRNA(Ile)-2-lysyl-cytidine synthase</fullName>
    </alternativeName>
    <alternativeName>
        <fullName evidence="6">tRNA(Ile)-lysidine synthetase</fullName>
    </alternativeName>
</protein>
<dbReference type="SUPFAM" id="SSF82829">
    <property type="entry name" value="MesJ substrate recognition domain-like"/>
    <property type="match status" value="1"/>
</dbReference>
<organism evidence="8 9">
    <name type="scientific">Tumidithrix elongata BACA0141</name>
    <dbReference type="NCBI Taxonomy" id="2716417"/>
    <lineage>
        <taxon>Bacteria</taxon>
        <taxon>Bacillati</taxon>
        <taxon>Cyanobacteriota</taxon>
        <taxon>Cyanophyceae</taxon>
        <taxon>Pseudanabaenales</taxon>
        <taxon>Pseudanabaenaceae</taxon>
        <taxon>Tumidithrix</taxon>
        <taxon>Tumidithrix elongata</taxon>
    </lineage>
</organism>
<evidence type="ECO:0000256" key="4">
    <source>
        <dbReference type="ARBA" id="ARBA00022840"/>
    </source>
</evidence>
<dbReference type="CDD" id="cd01992">
    <property type="entry name" value="TilS_N"/>
    <property type="match status" value="1"/>
</dbReference>
<dbReference type="NCBIfam" id="TIGR02432">
    <property type="entry name" value="lysidine_TilS_N"/>
    <property type="match status" value="1"/>
</dbReference>
<keyword evidence="1 6" id="KW-0436">Ligase</keyword>
<feature type="binding site" evidence="6">
    <location>
        <begin position="39"/>
        <end position="44"/>
    </location>
    <ligand>
        <name>ATP</name>
        <dbReference type="ChEBI" id="CHEBI:30616"/>
    </ligand>
</feature>
<keyword evidence="9" id="KW-1185">Reference proteome</keyword>
<dbReference type="PANTHER" id="PTHR43033:SF1">
    <property type="entry name" value="TRNA(ILE)-LYSIDINE SYNTHASE-RELATED"/>
    <property type="match status" value="1"/>
</dbReference>
<dbReference type="EC" id="6.3.4.19" evidence="6"/>
<comment type="similarity">
    <text evidence="6">Belongs to the tRNA(Ile)-lysidine synthase family.</text>
</comment>
<dbReference type="InterPro" id="IPR012795">
    <property type="entry name" value="tRNA_Ile_lys_synt_N"/>
</dbReference>
<evidence type="ECO:0000256" key="6">
    <source>
        <dbReference type="HAMAP-Rule" id="MF_01161"/>
    </source>
</evidence>
<dbReference type="EMBL" id="JAZBJZ010000002">
    <property type="protein sequence ID" value="MEE3715287.1"/>
    <property type="molecule type" value="Genomic_DNA"/>
</dbReference>
<dbReference type="InterPro" id="IPR012094">
    <property type="entry name" value="tRNA_Ile_lys_synt"/>
</dbReference>
<evidence type="ECO:0000313" key="9">
    <source>
        <dbReference type="Proteomes" id="UP001333818"/>
    </source>
</evidence>
<dbReference type="GO" id="GO:0032267">
    <property type="term" value="F:tRNA(Ile)-lysidine synthase activity"/>
    <property type="evidence" value="ECO:0007669"/>
    <property type="project" value="UniProtKB-EC"/>
</dbReference>
<keyword evidence="3 6" id="KW-0547">Nucleotide-binding</keyword>
<evidence type="ECO:0000313" key="8">
    <source>
        <dbReference type="EMBL" id="MEE3715287.1"/>
    </source>
</evidence>
<dbReference type="InterPro" id="IPR014729">
    <property type="entry name" value="Rossmann-like_a/b/a_fold"/>
</dbReference>
<dbReference type="RefSeq" id="WP_330481705.1">
    <property type="nucleotide sequence ID" value="NZ_JAZBJZ010000002.1"/>
</dbReference>
<dbReference type="Pfam" id="PF01171">
    <property type="entry name" value="ATP_bind_3"/>
    <property type="match status" value="1"/>
</dbReference>
<sequence length="345" mass="39763">MIRKLLRAKLNRSLRRDASCKESPPALLPQGAKILIAVSGGQDSLCLAQLLLLVQPKWQWQLAIAHCDHQWRPDSTANALHVQKIAEDWGLPFYLRTAKTPLRNEAEARTWRYAMLLEMAEVAAYGYIVTGHTQSDRAETVLYNLMRGSGADGLASLTWRRSLAPNIQLVRPLLDISRSQTAQFCQEMALPIWLDSTNDNLTYRRNRIRQELIPYLCQHFNPQLEKTLAQTAEILQGDVAYLEQQAAQFWHDMPIEFHQDLNLEAETGENSPPRVDRVRLQVQPIALQRRIIRQFLNQHLPHQTNFDQIETFIHLIAAQNHSRSEPLAKGMWAEVDHPWILLKRE</sequence>
<dbReference type="GO" id="GO:0005737">
    <property type="term" value="C:cytoplasm"/>
    <property type="evidence" value="ECO:0007669"/>
    <property type="project" value="UniProtKB-SubCell"/>
</dbReference>
<proteinExistence type="inferred from homology"/>
<evidence type="ECO:0000256" key="2">
    <source>
        <dbReference type="ARBA" id="ARBA00022694"/>
    </source>
</evidence>
<dbReference type="SUPFAM" id="SSF52402">
    <property type="entry name" value="Adenine nucleotide alpha hydrolases-like"/>
    <property type="match status" value="1"/>
</dbReference>
<dbReference type="Gene3D" id="3.40.50.620">
    <property type="entry name" value="HUPs"/>
    <property type="match status" value="1"/>
</dbReference>
<feature type="domain" description="tRNA(Ile)-lysidine/2-thiocytidine synthase N-terminal" evidence="7">
    <location>
        <begin position="33"/>
        <end position="211"/>
    </location>
</feature>
<reference evidence="8" key="1">
    <citation type="submission" date="2024-01" db="EMBL/GenBank/DDBJ databases">
        <title>Bank of Algae and Cyanobacteria of the Azores (BACA) strain genomes.</title>
        <authorList>
            <person name="Luz R."/>
            <person name="Cordeiro R."/>
            <person name="Fonseca A."/>
            <person name="Goncalves V."/>
        </authorList>
    </citation>
    <scope>NUCLEOTIDE SEQUENCE</scope>
    <source>
        <strain evidence="8">BACA0141</strain>
    </source>
</reference>
<dbReference type="AlphaFoldDB" id="A0AAW9PQ23"/>
<comment type="subcellular location">
    <subcellularLocation>
        <location evidence="6">Cytoplasm</location>
    </subcellularLocation>
</comment>
<evidence type="ECO:0000256" key="5">
    <source>
        <dbReference type="ARBA" id="ARBA00048539"/>
    </source>
</evidence>
<keyword evidence="6" id="KW-0963">Cytoplasm</keyword>
<dbReference type="HAMAP" id="MF_01161">
    <property type="entry name" value="tRNA_Ile_lys_synt"/>
    <property type="match status" value="1"/>
</dbReference>
<comment type="caution">
    <text evidence="8">The sequence shown here is derived from an EMBL/GenBank/DDBJ whole genome shotgun (WGS) entry which is preliminary data.</text>
</comment>
<comment type="domain">
    <text evidence="6">The N-terminal region contains the highly conserved SGGXDS motif, predicted to be a P-loop motif involved in ATP binding.</text>
</comment>
<accession>A0AAW9PQ23</accession>
<dbReference type="PANTHER" id="PTHR43033">
    <property type="entry name" value="TRNA(ILE)-LYSIDINE SYNTHASE-RELATED"/>
    <property type="match status" value="1"/>
</dbReference>
<evidence type="ECO:0000259" key="7">
    <source>
        <dbReference type="Pfam" id="PF01171"/>
    </source>
</evidence>
<dbReference type="Gene3D" id="1.20.59.20">
    <property type="match status" value="1"/>
</dbReference>
<dbReference type="InterPro" id="IPR011063">
    <property type="entry name" value="TilS/TtcA_N"/>
</dbReference>
<evidence type="ECO:0000256" key="1">
    <source>
        <dbReference type="ARBA" id="ARBA00022598"/>
    </source>
</evidence>